<dbReference type="EMBL" id="JAWRVE010000102">
    <property type="protein sequence ID" value="KAL1858930.1"/>
    <property type="molecule type" value="Genomic_DNA"/>
</dbReference>
<name>A0ABR3WD43_9PEZI</name>
<comment type="caution">
    <text evidence="3">The sequence shown here is derived from an EMBL/GenBank/DDBJ whole genome shotgun (WGS) entry which is preliminary data.</text>
</comment>
<dbReference type="PANTHER" id="PTHR33886:SF11">
    <property type="entry name" value="WALL GLYCOSYL HYDROLASE YTER, PUTATIVE (AFU_ORTHOLOGUE AFUA_2G14630)-RELATED"/>
    <property type="match status" value="1"/>
</dbReference>
<feature type="chain" id="PRO_5046067423" description="Glycosyl hydrolase family 88" evidence="2">
    <location>
        <begin position="24"/>
        <end position="388"/>
    </location>
</feature>
<evidence type="ECO:0008006" key="5">
    <source>
        <dbReference type="Google" id="ProtNLM"/>
    </source>
</evidence>
<evidence type="ECO:0000313" key="3">
    <source>
        <dbReference type="EMBL" id="KAL1858930.1"/>
    </source>
</evidence>
<accession>A0ABR3WD43</accession>
<keyword evidence="1" id="KW-0378">Hydrolase</keyword>
<dbReference type="Pfam" id="PF07470">
    <property type="entry name" value="Glyco_hydro_88"/>
    <property type="match status" value="1"/>
</dbReference>
<sequence length="388" mass="43290">MRFPIHRLVLAATLLTAHQISTAAGTQHDATKHSISMVSSLMTRRDGIMTGKGGSSEPLQAGFMQKAFVALLDQYPDNDQIREYLATSVDSVLPFLSNATKNALGYPLDRLSNGNVMLSVPRTSDCETSPYESGLDALRLSIDLNRRNQEDGLWYYTYPDWSYLDGMYSLAPFYTLYTVSRSNGTSLNLTALDDMSYQIDLLWEHCLNTTSGLLVHGYDASRTAVWADPVTGGSPYVWGRSLGWYTMALVDTLEALPHQPETCRYREPLLQKFQTLASAVIRAVDPETGAWWQILDQPVREGNYIESSSSAMFTYALLKATRLGYSPRNKSDVLPELSKKAYEYLGKTFVVHEEDGTLGYNGTVAVCSLNSTASYEKSRDWRIIALKL</sequence>
<organism evidence="3 4">
    <name type="scientific">Diaporthe australafricana</name>
    <dbReference type="NCBI Taxonomy" id="127596"/>
    <lineage>
        <taxon>Eukaryota</taxon>
        <taxon>Fungi</taxon>
        <taxon>Dikarya</taxon>
        <taxon>Ascomycota</taxon>
        <taxon>Pezizomycotina</taxon>
        <taxon>Sordariomycetes</taxon>
        <taxon>Sordariomycetidae</taxon>
        <taxon>Diaporthales</taxon>
        <taxon>Diaporthaceae</taxon>
        <taxon>Diaporthe</taxon>
    </lineage>
</organism>
<dbReference type="InterPro" id="IPR008928">
    <property type="entry name" value="6-hairpin_glycosidase_sf"/>
</dbReference>
<dbReference type="SUPFAM" id="SSF48208">
    <property type="entry name" value="Six-hairpin glycosidases"/>
    <property type="match status" value="1"/>
</dbReference>
<dbReference type="InterPro" id="IPR052043">
    <property type="entry name" value="PolySaccharide_Degr_Enz"/>
</dbReference>
<evidence type="ECO:0000256" key="1">
    <source>
        <dbReference type="ARBA" id="ARBA00022801"/>
    </source>
</evidence>
<dbReference type="Gene3D" id="1.50.10.10">
    <property type="match status" value="1"/>
</dbReference>
<proteinExistence type="predicted"/>
<dbReference type="InterPro" id="IPR010905">
    <property type="entry name" value="Glyco_hydro_88"/>
</dbReference>
<gene>
    <name evidence="3" type="ORF">Daus18300_009800</name>
</gene>
<protein>
    <recommendedName>
        <fullName evidence="5">Glycosyl hydrolase family 88</fullName>
    </recommendedName>
</protein>
<evidence type="ECO:0000256" key="2">
    <source>
        <dbReference type="SAM" id="SignalP"/>
    </source>
</evidence>
<evidence type="ECO:0000313" key="4">
    <source>
        <dbReference type="Proteomes" id="UP001583177"/>
    </source>
</evidence>
<keyword evidence="4" id="KW-1185">Reference proteome</keyword>
<dbReference type="InterPro" id="IPR012341">
    <property type="entry name" value="6hp_glycosidase-like_sf"/>
</dbReference>
<keyword evidence="2" id="KW-0732">Signal</keyword>
<feature type="signal peptide" evidence="2">
    <location>
        <begin position="1"/>
        <end position="23"/>
    </location>
</feature>
<reference evidence="3 4" key="1">
    <citation type="journal article" date="2024" name="IMA Fungus">
        <title>IMA Genome - F19 : A genome assembly and annotation guide to empower mycologists, including annotated draft genome sequences of Ceratocystis pirilliformis, Diaporthe australafricana, Fusarium ophioides, Paecilomyces lecythidis, and Sporothrix stenoceras.</title>
        <authorList>
            <person name="Aylward J."/>
            <person name="Wilson A.M."/>
            <person name="Visagie C.M."/>
            <person name="Spraker J."/>
            <person name="Barnes I."/>
            <person name="Buitendag C."/>
            <person name="Ceriani C."/>
            <person name="Del Mar Angel L."/>
            <person name="du Plessis D."/>
            <person name="Fuchs T."/>
            <person name="Gasser K."/>
            <person name="Kramer D."/>
            <person name="Li W."/>
            <person name="Munsamy K."/>
            <person name="Piso A."/>
            <person name="Price J.L."/>
            <person name="Sonnekus B."/>
            <person name="Thomas C."/>
            <person name="van der Nest A."/>
            <person name="van Dijk A."/>
            <person name="van Heerden A."/>
            <person name="van Vuuren N."/>
            <person name="Yilmaz N."/>
            <person name="Duong T.A."/>
            <person name="van der Merwe N.A."/>
            <person name="Wingfield M.J."/>
            <person name="Wingfield B.D."/>
        </authorList>
    </citation>
    <scope>NUCLEOTIDE SEQUENCE [LARGE SCALE GENOMIC DNA]</scope>
    <source>
        <strain evidence="3 4">CMW 18300</strain>
    </source>
</reference>
<dbReference type="PANTHER" id="PTHR33886">
    <property type="entry name" value="UNSATURATED RHAMNOGALACTURONAN HYDROLASE (EUROFUNG)"/>
    <property type="match status" value="1"/>
</dbReference>
<dbReference type="Proteomes" id="UP001583177">
    <property type="component" value="Unassembled WGS sequence"/>
</dbReference>